<dbReference type="GeneID" id="107119417"/>
<dbReference type="InterPro" id="IPR027417">
    <property type="entry name" value="P-loop_NTPase"/>
</dbReference>
<dbReference type="InterPro" id="IPR004273">
    <property type="entry name" value="Dynein_heavy_D6_P-loop"/>
</dbReference>
<dbReference type="Gene3D" id="1.10.8.720">
    <property type="entry name" value="Region D6 of dynein motor"/>
    <property type="match status" value="1"/>
</dbReference>
<evidence type="ECO:0000259" key="2">
    <source>
        <dbReference type="Pfam" id="PF18198"/>
    </source>
</evidence>
<sequence length="847" mass="96650">MRDPIPVKERLAIAISWLGNTTCYRVVGGLFEVARSAVAGIVMEVCLAIEAHLLRCIVCLRSAGRAFSVVFQKAVERAATNENLKERVANLIDSITFSVFQYTTRGLFECDKLTYTAQVTFQILLMNKEINTMELDFLLRYPAQQGVTSPVEFLSNQSWGSIKALSSMEQFHNLDRDIEGSAKRWKKYVESESPEKEKFPQEWKNKSALQKLCIMRAIRPDRMTYAVRDFVEEKLGNKYVVGRSLDFATSFEESGPATPMVFIISPGVDPLKDVEKHGKKLGYTFNNRNFHNVSLGQGQEVVAEQALDLAAAEGHWVILQNIHLVAKWLSSLEKKLEEHSEGSHREFRVFISVEPAASPEGHIIPQGILENSIKITNEPPTGMHANFHKALDNFSQDTLEMCTRENEFKSILFALCYFHAVVAERRKFGPQGWNRLYPFNTGDLTISVNVLYNYLEASSKVPYDDLRYLFGEIMYGGHITDDWDRRLCKTYLEEFIKPEMLEGEFSLAPGFPLPGNMDYNGYHLYIDDALPAESPYLYGLHPNAEIGFLTQTSEKLFHTLLELQPRNISLGEGAGTTREEKVKALLNDILEKLTDEFNIPELMAKVEERTPYIVVAFQECERMNLLTSEIRRSLRELDLGLKGELTMTSDMESLQNAIFLDTVPESWTRRAYPSMAGLCGWFADLLNRIKELETWTGDFMLPSVMWLAGFFNPQSFLTAIMQSMARKNEWPLDKMTLQCDVTKRNREDFTSPPREGAYVHGLFMEGARWDMQTGLIADARLKDLTPSMPIIFIRAIPVDKQDNRNVYPCPVYKTRQRGPTYVWTFNLKTKEKPSKWVLAGVALLLQI</sequence>
<feature type="domain" description="Dynein heavy chain region D6 P-loop" evidence="1">
    <location>
        <begin position="256"/>
        <end position="376"/>
    </location>
</feature>
<gene>
    <name evidence="5" type="primary">LOC107119417</name>
</gene>
<dbReference type="Gene3D" id="3.40.50.300">
    <property type="entry name" value="P-loop containing nucleotide triphosphate hydrolases"/>
    <property type="match status" value="1"/>
</dbReference>
<dbReference type="InterPro" id="IPR043160">
    <property type="entry name" value="Dynein_C_barrel"/>
</dbReference>
<evidence type="ECO:0000313" key="4">
    <source>
        <dbReference type="Proteomes" id="UP000694871"/>
    </source>
</evidence>
<proteinExistence type="predicted"/>
<name>A0ABM1KUI4_GEKJA</name>
<accession>A0ABM1KUI4</accession>
<evidence type="ECO:0000259" key="3">
    <source>
        <dbReference type="Pfam" id="PF18199"/>
    </source>
</evidence>
<feature type="domain" description="Dynein heavy chain AAA lid" evidence="2">
    <location>
        <begin position="408"/>
        <end position="544"/>
    </location>
</feature>
<dbReference type="Proteomes" id="UP000694871">
    <property type="component" value="Unplaced"/>
</dbReference>
<dbReference type="InterPro" id="IPR041658">
    <property type="entry name" value="AAA_lid_11"/>
</dbReference>
<dbReference type="Gene3D" id="1.20.1270.280">
    <property type="match status" value="1"/>
</dbReference>
<organism evidence="4 5">
    <name type="scientific">Gekko japonicus</name>
    <name type="common">Schlegel's Japanese gecko</name>
    <dbReference type="NCBI Taxonomy" id="146911"/>
    <lineage>
        <taxon>Eukaryota</taxon>
        <taxon>Metazoa</taxon>
        <taxon>Chordata</taxon>
        <taxon>Craniata</taxon>
        <taxon>Vertebrata</taxon>
        <taxon>Euteleostomi</taxon>
        <taxon>Lepidosauria</taxon>
        <taxon>Squamata</taxon>
        <taxon>Bifurcata</taxon>
        <taxon>Gekkota</taxon>
        <taxon>Gekkonidae</taxon>
        <taxon>Gekkoninae</taxon>
        <taxon>Gekko</taxon>
    </lineage>
</organism>
<dbReference type="RefSeq" id="XP_015277371.1">
    <property type="nucleotide sequence ID" value="XM_015421885.1"/>
</dbReference>
<dbReference type="InterPro" id="IPR041228">
    <property type="entry name" value="Dynein_C"/>
</dbReference>
<evidence type="ECO:0000259" key="1">
    <source>
        <dbReference type="Pfam" id="PF03028"/>
    </source>
</evidence>
<dbReference type="InterPro" id="IPR026983">
    <property type="entry name" value="DHC"/>
</dbReference>
<protein>
    <submittedName>
        <fullName evidence="5">Dynein heavy chain 9, axonemal-like</fullName>
    </submittedName>
</protein>
<reference evidence="5" key="1">
    <citation type="submission" date="2025-08" db="UniProtKB">
        <authorList>
            <consortium name="RefSeq"/>
        </authorList>
    </citation>
    <scope>IDENTIFICATION</scope>
</reference>
<feature type="domain" description="Dynein heavy chain C-terminal" evidence="3">
    <location>
        <begin position="550"/>
        <end position="845"/>
    </location>
</feature>
<dbReference type="Pfam" id="PF18198">
    <property type="entry name" value="AAA_lid_11"/>
    <property type="match status" value="1"/>
</dbReference>
<dbReference type="Pfam" id="PF03028">
    <property type="entry name" value="Dynein_heavy"/>
    <property type="match status" value="1"/>
</dbReference>
<evidence type="ECO:0000313" key="5">
    <source>
        <dbReference type="RefSeq" id="XP_015277371.1"/>
    </source>
</evidence>
<dbReference type="InterPro" id="IPR042219">
    <property type="entry name" value="AAA_lid_11_sf"/>
</dbReference>
<dbReference type="PANTHER" id="PTHR46961">
    <property type="entry name" value="DYNEIN HEAVY CHAIN 1, AXONEMAL-LIKE PROTEIN"/>
    <property type="match status" value="1"/>
</dbReference>
<dbReference type="Gene3D" id="1.10.8.1220">
    <property type="match status" value="1"/>
</dbReference>
<keyword evidence="4" id="KW-1185">Reference proteome</keyword>
<dbReference type="Gene3D" id="3.10.490.20">
    <property type="match status" value="1"/>
</dbReference>
<dbReference type="Pfam" id="PF18199">
    <property type="entry name" value="Dynein_C"/>
    <property type="match status" value="1"/>
</dbReference>
<dbReference type="PANTHER" id="PTHR46961:SF16">
    <property type="entry name" value="DYNEIN AXONEMAL HEAVY CHAIN 17-RELATED"/>
    <property type="match status" value="1"/>
</dbReference>